<dbReference type="Proteomes" id="UP000276776">
    <property type="component" value="Unassembled WGS sequence"/>
</dbReference>
<gene>
    <name evidence="1" type="ORF">TCLT_LOCUS9608</name>
</gene>
<accession>A0A158RD08</accession>
<sequence length="119" mass="13876">MVSTVLVQRNLTPQQVTRAIAKLTPETLGTEKRLSSPLHKRLIKYHRGGQFTRIIESNNWFLEKSLLLCIQRISLRKLKQEQQQQREQVFPLSPMATASVMQQQKQSKVKNVYNSKFIL</sequence>
<dbReference type="AlphaFoldDB" id="A0A158RD08"/>
<dbReference type="EMBL" id="UYYF01004837">
    <property type="protein sequence ID" value="VDN07257.1"/>
    <property type="molecule type" value="Genomic_DNA"/>
</dbReference>
<name>A0A158RD08_THECL</name>
<organism evidence="3">
    <name type="scientific">Thelazia callipaeda</name>
    <name type="common">Oriental eyeworm</name>
    <name type="synonym">Parasitic nematode</name>
    <dbReference type="NCBI Taxonomy" id="103827"/>
    <lineage>
        <taxon>Eukaryota</taxon>
        <taxon>Metazoa</taxon>
        <taxon>Ecdysozoa</taxon>
        <taxon>Nematoda</taxon>
        <taxon>Chromadorea</taxon>
        <taxon>Rhabditida</taxon>
        <taxon>Spirurina</taxon>
        <taxon>Spiruromorpha</taxon>
        <taxon>Thelazioidea</taxon>
        <taxon>Thelaziidae</taxon>
        <taxon>Thelazia</taxon>
    </lineage>
</organism>
<dbReference type="WBParaSite" id="TCLT_0000961901-mRNA-1">
    <property type="protein sequence ID" value="TCLT_0000961901-mRNA-1"/>
    <property type="gene ID" value="TCLT_0000961901"/>
</dbReference>
<reference evidence="1 2" key="2">
    <citation type="submission" date="2018-11" db="EMBL/GenBank/DDBJ databases">
        <authorList>
            <consortium name="Pathogen Informatics"/>
        </authorList>
    </citation>
    <scope>NUCLEOTIDE SEQUENCE [LARGE SCALE GENOMIC DNA]</scope>
</reference>
<evidence type="ECO:0000313" key="2">
    <source>
        <dbReference type="Proteomes" id="UP000276776"/>
    </source>
</evidence>
<evidence type="ECO:0000313" key="3">
    <source>
        <dbReference type="WBParaSite" id="TCLT_0000961901-mRNA-1"/>
    </source>
</evidence>
<proteinExistence type="predicted"/>
<dbReference type="OMA" id="GQFTRII"/>
<evidence type="ECO:0000313" key="1">
    <source>
        <dbReference type="EMBL" id="VDN07257.1"/>
    </source>
</evidence>
<reference evidence="3" key="1">
    <citation type="submission" date="2016-04" db="UniProtKB">
        <authorList>
            <consortium name="WormBaseParasite"/>
        </authorList>
    </citation>
    <scope>IDENTIFICATION</scope>
</reference>
<keyword evidence="2" id="KW-1185">Reference proteome</keyword>
<protein>
    <submittedName>
        <fullName evidence="1 3">Uncharacterized protein</fullName>
    </submittedName>
</protein>